<organism evidence="7 8">
    <name type="scientific">Haloechinothrix aidingensis</name>
    <dbReference type="NCBI Taxonomy" id="2752311"/>
    <lineage>
        <taxon>Bacteria</taxon>
        <taxon>Bacillati</taxon>
        <taxon>Actinomycetota</taxon>
        <taxon>Actinomycetes</taxon>
        <taxon>Pseudonocardiales</taxon>
        <taxon>Pseudonocardiaceae</taxon>
        <taxon>Haloechinothrix</taxon>
    </lineage>
</organism>
<keyword evidence="8" id="KW-1185">Reference proteome</keyword>
<sequence>MRTVDLVLPVKGLPFAKSRLLASFGSGDRAEHRRTVLALITDTVSAALAAEAVREVLMVTPDPDVTAAVRELGASTLPDTSTGGLNAALELGERHLRERYPGTRVGALLADLPALRPAEVTAAIHAARGARAFCPDREGTGTTLLLGAEGGDLEPRFGPSSAAAHLASGAVPLWGPWPSLRCDVDTRNDLRAATELGLGAATVGLAPDLAVPPERPRAVRA</sequence>
<comment type="similarity">
    <text evidence="5">Belongs to the CofC family.</text>
</comment>
<accession>A0A838A190</accession>
<dbReference type="NCBIfam" id="TIGR03552">
    <property type="entry name" value="F420_cofC"/>
    <property type="match status" value="1"/>
</dbReference>
<keyword evidence="4 5" id="KW-0342">GTP-binding</keyword>
<evidence type="ECO:0000256" key="3">
    <source>
        <dbReference type="ARBA" id="ARBA00022741"/>
    </source>
</evidence>
<name>A0A838A190_9PSEU</name>
<dbReference type="Pfam" id="PF12804">
    <property type="entry name" value="NTP_transf_3"/>
    <property type="match status" value="1"/>
</dbReference>
<dbReference type="Gene3D" id="3.90.550.10">
    <property type="entry name" value="Spore Coat Polysaccharide Biosynthesis Protein SpsA, Chain A"/>
    <property type="match status" value="1"/>
</dbReference>
<dbReference type="GO" id="GO:0043814">
    <property type="term" value="F:phospholactate guanylyltransferase activity"/>
    <property type="evidence" value="ECO:0007669"/>
    <property type="project" value="InterPro"/>
</dbReference>
<protein>
    <recommendedName>
        <fullName evidence="5">Phosphoenolpyruvate guanylyltransferase</fullName>
        <shortName evidence="5">PEP guanylyltransferase</shortName>
        <ecNumber evidence="5">2.7.7.105</ecNumber>
    </recommendedName>
</protein>
<dbReference type="UniPathway" id="UPA00071"/>
<proteinExistence type="inferred from homology"/>
<dbReference type="EC" id="2.7.7.105" evidence="5"/>
<dbReference type="GO" id="GO:0005525">
    <property type="term" value="F:GTP binding"/>
    <property type="evidence" value="ECO:0007669"/>
    <property type="project" value="UniProtKB-KW"/>
</dbReference>
<dbReference type="AlphaFoldDB" id="A0A838A190"/>
<feature type="domain" description="MobA-like NTP transferase" evidence="6">
    <location>
        <begin position="44"/>
        <end position="142"/>
    </location>
</feature>
<evidence type="ECO:0000256" key="4">
    <source>
        <dbReference type="ARBA" id="ARBA00023134"/>
    </source>
</evidence>
<keyword evidence="2 5" id="KW-0548">Nucleotidyltransferase</keyword>
<evidence type="ECO:0000256" key="5">
    <source>
        <dbReference type="HAMAP-Rule" id="MF_02114"/>
    </source>
</evidence>
<feature type="binding site" evidence="5">
    <location>
        <position position="161"/>
    </location>
    <ligand>
        <name>phosphoenolpyruvate</name>
        <dbReference type="ChEBI" id="CHEBI:58702"/>
    </ligand>
</feature>
<dbReference type="InterPro" id="IPR025877">
    <property type="entry name" value="MobA-like_NTP_Trfase"/>
</dbReference>
<evidence type="ECO:0000256" key="1">
    <source>
        <dbReference type="ARBA" id="ARBA00022679"/>
    </source>
</evidence>
<keyword evidence="1 5" id="KW-0808">Transferase</keyword>
<dbReference type="Proteomes" id="UP000582974">
    <property type="component" value="Unassembled WGS sequence"/>
</dbReference>
<dbReference type="PANTHER" id="PTHR40392">
    <property type="entry name" value="2-PHOSPHO-L-LACTATE GUANYLYLTRANSFERASE"/>
    <property type="match status" value="1"/>
</dbReference>
<dbReference type="EMBL" id="JACCKD010000002">
    <property type="protein sequence ID" value="MBA0124893.1"/>
    <property type="molecule type" value="Genomic_DNA"/>
</dbReference>
<comment type="caution">
    <text evidence="7">The sequence shown here is derived from an EMBL/GenBank/DDBJ whole genome shotgun (WGS) entry which is preliminary data.</text>
</comment>
<evidence type="ECO:0000313" key="8">
    <source>
        <dbReference type="Proteomes" id="UP000582974"/>
    </source>
</evidence>
<comment type="pathway">
    <text evidence="5">Cofactor biosynthesis; coenzyme F420 biosynthesis.</text>
</comment>
<dbReference type="GO" id="GO:0052645">
    <property type="term" value="P:F420-0 metabolic process"/>
    <property type="evidence" value="ECO:0007669"/>
    <property type="project" value="UniProtKB-UniRule"/>
</dbReference>
<evidence type="ECO:0000256" key="2">
    <source>
        <dbReference type="ARBA" id="ARBA00022695"/>
    </source>
</evidence>
<dbReference type="HAMAP" id="MF_02114">
    <property type="entry name" value="CofC"/>
    <property type="match status" value="1"/>
</dbReference>
<evidence type="ECO:0000313" key="7">
    <source>
        <dbReference type="EMBL" id="MBA0124893.1"/>
    </source>
</evidence>
<keyword evidence="3 5" id="KW-0547">Nucleotide-binding</keyword>
<feature type="binding site" evidence="5">
    <location>
        <position position="158"/>
    </location>
    <ligand>
        <name>phosphoenolpyruvate</name>
        <dbReference type="ChEBI" id="CHEBI:58702"/>
    </ligand>
</feature>
<comment type="function">
    <text evidence="5">Guanylyltransferase that catalyzes the activation of phosphoenolpyruvate (PEP) as enolpyruvoyl-2-diphospho-5'-guanosine, via the condensation of PEP with GTP. It is involved in the biosynthesis of coenzyme F420, a hydride carrier cofactor.</text>
</comment>
<gene>
    <name evidence="7" type="primary">cofC</name>
    <name evidence="5" type="synonym">fbiD</name>
    <name evidence="7" type="ORF">H0B56_04995</name>
</gene>
<dbReference type="PANTHER" id="PTHR40392:SF1">
    <property type="entry name" value="2-PHOSPHO-L-LACTATE GUANYLYLTRANSFERASE"/>
    <property type="match status" value="1"/>
</dbReference>
<dbReference type="SUPFAM" id="SSF53448">
    <property type="entry name" value="Nucleotide-diphospho-sugar transferases"/>
    <property type="match status" value="1"/>
</dbReference>
<dbReference type="InterPro" id="IPR002835">
    <property type="entry name" value="CofC"/>
</dbReference>
<reference evidence="7 8" key="1">
    <citation type="submission" date="2020-07" db="EMBL/GenBank/DDBJ databases">
        <title>Genome of Haloechinothrix sp.</title>
        <authorList>
            <person name="Tang S.-K."/>
            <person name="Yang L."/>
            <person name="Zhu W.-Y."/>
        </authorList>
    </citation>
    <scope>NUCLEOTIDE SEQUENCE [LARGE SCALE GENOMIC DNA]</scope>
    <source>
        <strain evidence="7 8">YIM 98757</strain>
    </source>
</reference>
<dbReference type="InterPro" id="IPR029044">
    <property type="entry name" value="Nucleotide-diphossugar_trans"/>
</dbReference>
<comment type="catalytic activity">
    <reaction evidence="5">
        <text>phosphoenolpyruvate + GTP + H(+) = enolpyruvoyl-2-diphospho-5'-guanosine + diphosphate</text>
        <dbReference type="Rhea" id="RHEA:30519"/>
        <dbReference type="ChEBI" id="CHEBI:15378"/>
        <dbReference type="ChEBI" id="CHEBI:33019"/>
        <dbReference type="ChEBI" id="CHEBI:37565"/>
        <dbReference type="ChEBI" id="CHEBI:58702"/>
        <dbReference type="ChEBI" id="CHEBI:143701"/>
        <dbReference type="EC" id="2.7.7.105"/>
    </reaction>
</comment>
<feature type="binding site" evidence="5">
    <location>
        <position position="142"/>
    </location>
    <ligand>
        <name>phosphoenolpyruvate</name>
        <dbReference type="ChEBI" id="CHEBI:58702"/>
    </ligand>
</feature>
<evidence type="ECO:0000259" key="6">
    <source>
        <dbReference type="Pfam" id="PF12804"/>
    </source>
</evidence>
<dbReference type="RefSeq" id="WP_180891770.1">
    <property type="nucleotide sequence ID" value="NZ_JACCKD010000002.1"/>
</dbReference>